<dbReference type="EMBL" id="UINC01060022">
    <property type="protein sequence ID" value="SVB84081.1"/>
    <property type="molecule type" value="Genomic_DNA"/>
</dbReference>
<dbReference type="InterPro" id="IPR032710">
    <property type="entry name" value="NTF2-like_dom_sf"/>
</dbReference>
<feature type="domain" description="SnoaL-like" evidence="1">
    <location>
        <begin position="8"/>
        <end position="98"/>
    </location>
</feature>
<dbReference type="AlphaFoldDB" id="A0A382HC93"/>
<dbReference type="SUPFAM" id="SSF54427">
    <property type="entry name" value="NTF2-like"/>
    <property type="match status" value="1"/>
</dbReference>
<sequence length="122" mass="13689">MTEQLITEAIDRLLIRETIDSYGTLYDAGQLEEFAELFADDAQLTIEPDPGYFELPLVGRDVIKEKMGQRYAEVSVVAQRRHVTTNTIFKSLNQTEAETQSFGTILSADWGGIPELRATGVY</sequence>
<organism evidence="2">
    <name type="scientific">marine metagenome</name>
    <dbReference type="NCBI Taxonomy" id="408172"/>
    <lineage>
        <taxon>unclassified sequences</taxon>
        <taxon>metagenomes</taxon>
        <taxon>ecological metagenomes</taxon>
    </lineage>
</organism>
<dbReference type="Pfam" id="PF13577">
    <property type="entry name" value="SnoaL_4"/>
    <property type="match status" value="1"/>
</dbReference>
<protein>
    <recommendedName>
        <fullName evidence="1">SnoaL-like domain-containing protein</fullName>
    </recommendedName>
</protein>
<reference evidence="2" key="1">
    <citation type="submission" date="2018-05" db="EMBL/GenBank/DDBJ databases">
        <authorList>
            <person name="Lanie J.A."/>
            <person name="Ng W.-L."/>
            <person name="Kazmierczak K.M."/>
            <person name="Andrzejewski T.M."/>
            <person name="Davidsen T.M."/>
            <person name="Wayne K.J."/>
            <person name="Tettelin H."/>
            <person name="Glass J.I."/>
            <person name="Rusch D."/>
            <person name="Podicherti R."/>
            <person name="Tsui H.-C.T."/>
            <person name="Winkler M.E."/>
        </authorList>
    </citation>
    <scope>NUCLEOTIDE SEQUENCE</scope>
</reference>
<name>A0A382HC93_9ZZZZ</name>
<evidence type="ECO:0000313" key="2">
    <source>
        <dbReference type="EMBL" id="SVB84081.1"/>
    </source>
</evidence>
<dbReference type="InterPro" id="IPR037401">
    <property type="entry name" value="SnoaL-like"/>
</dbReference>
<feature type="non-terminal residue" evidence="2">
    <location>
        <position position="122"/>
    </location>
</feature>
<accession>A0A382HC93</accession>
<proteinExistence type="predicted"/>
<gene>
    <name evidence="2" type="ORF">METZ01_LOCUS236935</name>
</gene>
<dbReference type="Gene3D" id="3.10.450.50">
    <property type="match status" value="1"/>
</dbReference>
<evidence type="ECO:0000259" key="1">
    <source>
        <dbReference type="Pfam" id="PF13577"/>
    </source>
</evidence>